<evidence type="ECO:0000313" key="5">
    <source>
        <dbReference type="EMBL" id="EDR24239.1"/>
    </source>
</evidence>
<dbReference type="Pfam" id="PF00012">
    <property type="entry name" value="HSP70"/>
    <property type="match status" value="1"/>
</dbReference>
<proteinExistence type="inferred from homology"/>
<dbReference type="EMBL" id="DS550005">
    <property type="protein sequence ID" value="EDR24239.1"/>
    <property type="molecule type" value="Genomic_DNA"/>
</dbReference>
<keyword evidence="5" id="KW-0560">Oxidoreductase</keyword>
<dbReference type="KEGG" id="edi:EDI_306080"/>
<dbReference type="RefSeq" id="XP_001739368.1">
    <property type="nucleotide sequence ID" value="XM_001739316.1"/>
</dbReference>
<keyword evidence="6" id="KW-1185">Reference proteome</keyword>
<dbReference type="Gene3D" id="2.60.34.10">
    <property type="entry name" value="Substrate Binding Domain Of DNAk, Chain A, domain 1"/>
    <property type="match status" value="1"/>
</dbReference>
<protein>
    <submittedName>
        <fullName evidence="5">Chaperone protein DNAK, putative</fullName>
        <ecNumber evidence="5">1.3.1.74</ecNumber>
    </submittedName>
</protein>
<dbReference type="FunFam" id="3.90.640.10:FF:000003">
    <property type="entry name" value="Molecular chaperone DnaK"/>
    <property type="match status" value="1"/>
</dbReference>
<dbReference type="InterPro" id="IPR018181">
    <property type="entry name" value="Heat_shock_70_CS"/>
</dbReference>
<dbReference type="InterPro" id="IPR029047">
    <property type="entry name" value="HSP70_peptide-bd_sf"/>
</dbReference>
<gene>
    <name evidence="5" type="ORF">EDI_306080</name>
</gene>
<dbReference type="OMA" id="TIECAYY"/>
<comment type="similarity">
    <text evidence="3">Belongs to the heat shock protein 70 family.</text>
</comment>
<dbReference type="PRINTS" id="PR00301">
    <property type="entry name" value="HEATSHOCK70"/>
</dbReference>
<dbReference type="SUPFAM" id="SSF53067">
    <property type="entry name" value="Actin-like ATPase domain"/>
    <property type="match status" value="2"/>
</dbReference>
<dbReference type="GO" id="GO:0005524">
    <property type="term" value="F:ATP binding"/>
    <property type="evidence" value="ECO:0007669"/>
    <property type="project" value="UniProtKB-KW"/>
</dbReference>
<dbReference type="GeneID" id="5884502"/>
<keyword evidence="2 3" id="KW-0067">ATP-binding</keyword>
<dbReference type="Gene3D" id="3.90.640.10">
    <property type="entry name" value="Actin, Chain A, domain 4"/>
    <property type="match status" value="1"/>
</dbReference>
<dbReference type="eggNOG" id="KOG0102">
    <property type="taxonomic scope" value="Eukaryota"/>
</dbReference>
<organism evidence="6">
    <name type="scientific">Entamoeba dispar (strain ATCC PRA-260 / SAW760)</name>
    <dbReference type="NCBI Taxonomy" id="370354"/>
    <lineage>
        <taxon>Eukaryota</taxon>
        <taxon>Amoebozoa</taxon>
        <taxon>Evosea</taxon>
        <taxon>Archamoebae</taxon>
        <taxon>Mastigamoebida</taxon>
        <taxon>Entamoebidae</taxon>
        <taxon>Entamoeba</taxon>
    </lineage>
</organism>
<feature type="coiled-coil region" evidence="4">
    <location>
        <begin position="583"/>
        <end position="613"/>
    </location>
</feature>
<dbReference type="SUPFAM" id="SSF100920">
    <property type="entry name" value="Heat shock protein 70kD (HSP70), peptide-binding domain"/>
    <property type="match status" value="1"/>
</dbReference>
<dbReference type="InterPro" id="IPR013126">
    <property type="entry name" value="Hsp_70_fam"/>
</dbReference>
<sequence>MTSLVIVGIDLGTTTIECAYYNTKKNECELVRLNEEERMQSIIYFHDGVILKDNIIPDDKTQKISNTKRLIGRPFQPSLVKQEKRMINYDIVKDPENGLCRIKYYNEKTISPTEVASILYSRVRKSIINKFNSKNIKCILTVPAQFNDEQRNQTKKAALSAKLDVIDILNEPTAAAYHCSRTQNYNDGDKILIFDFGAGTLDVSIVEMKNGNLKVIGSEGNNYLGGKDIDMNIKYFLQEECKKKEYTEYLNNLTEDEIMELCENAKIELSSKEETDIILKKFEEDDDDNYGYDEEDIKITITKEDFETINESIKNKCTEVINNILGHCNCTRYDLKDVILVGGSTFIPFIQKLVESYCVNTKFKRKASAQKVVSFGAALYAYQRISGAFPVQDICSYYYGTSIYGTKFHSLVAKGTTLPAEGSSCYKTVEDYQTKCKFDLLQTSDPKSETDNCTNLGVFVIPNLPKRKEGEVKFRVTCRVELDGRVGLKAEIIEPLDCKERGHIREIKCLTYDNNSDDIKRIRSNIASITEVKERKKEMLQELKEQQKRLNDITKILSVKFPEEYAKYSNGITEILNYKSDKLETIKKNIEFFSNLIKKLKQENQQVVNIEENQQVVDIEENQQVVDIEELLKKFNNKPLKLKLKKMFLDLQNINSIDSLKIKQELIEKINNLTPDSKISEFTEIHNFTDRIDKLQSQMID</sequence>
<keyword evidence="4" id="KW-0175">Coiled coil</keyword>
<dbReference type="AlphaFoldDB" id="B0EMJ3"/>
<dbReference type="PANTHER" id="PTHR19375">
    <property type="entry name" value="HEAT SHOCK PROTEIN 70KDA"/>
    <property type="match status" value="1"/>
</dbReference>
<dbReference type="GO" id="GO:0140662">
    <property type="term" value="F:ATP-dependent protein folding chaperone"/>
    <property type="evidence" value="ECO:0007669"/>
    <property type="project" value="InterPro"/>
</dbReference>
<dbReference type="Proteomes" id="UP000008076">
    <property type="component" value="Unassembled WGS sequence"/>
</dbReference>
<name>B0EMJ3_ENTDS</name>
<dbReference type="OrthoDB" id="10262720at2759"/>
<dbReference type="CDD" id="cd24029">
    <property type="entry name" value="ASKHA_NBD_HSP70_DnaK_HscA_HscC"/>
    <property type="match status" value="1"/>
</dbReference>
<evidence type="ECO:0000256" key="2">
    <source>
        <dbReference type="ARBA" id="ARBA00022840"/>
    </source>
</evidence>
<dbReference type="Gene3D" id="3.30.420.40">
    <property type="match status" value="2"/>
</dbReference>
<evidence type="ECO:0000256" key="3">
    <source>
        <dbReference type="RuleBase" id="RU003322"/>
    </source>
</evidence>
<evidence type="ECO:0000256" key="1">
    <source>
        <dbReference type="ARBA" id="ARBA00022741"/>
    </source>
</evidence>
<accession>B0EMJ3</accession>
<keyword evidence="1 3" id="KW-0547">Nucleotide-binding</keyword>
<dbReference type="PROSITE" id="PS01036">
    <property type="entry name" value="HSP70_3"/>
    <property type="match status" value="1"/>
</dbReference>
<evidence type="ECO:0000313" key="6">
    <source>
        <dbReference type="Proteomes" id="UP000008076"/>
    </source>
</evidence>
<feature type="coiled-coil region" evidence="4">
    <location>
        <begin position="526"/>
        <end position="556"/>
    </location>
</feature>
<reference evidence="6" key="1">
    <citation type="submission" date="2007-12" db="EMBL/GenBank/DDBJ databases">
        <title>Annotation of Entamoeba dispar SAW760.</title>
        <authorList>
            <person name="Lorenzi H."/>
            <person name="Inman J."/>
            <person name="Schobel S."/>
            <person name="Amedeo P."/>
            <person name="Caler E."/>
        </authorList>
    </citation>
    <scope>NUCLEOTIDE SEQUENCE [LARGE SCALE GENOMIC DNA]</scope>
    <source>
        <strain evidence="6">ATCC PRA-260 / SAW760</strain>
    </source>
</reference>
<evidence type="ECO:0000256" key="4">
    <source>
        <dbReference type="SAM" id="Coils"/>
    </source>
</evidence>
<dbReference type="GO" id="GO:0032440">
    <property type="term" value="F:2-alkenal reductase [NAD(P)H] activity"/>
    <property type="evidence" value="ECO:0007669"/>
    <property type="project" value="UniProtKB-EC"/>
</dbReference>
<dbReference type="EC" id="1.3.1.74" evidence="5"/>
<dbReference type="InterPro" id="IPR043129">
    <property type="entry name" value="ATPase_NBD"/>
</dbReference>
<dbReference type="VEuPathDB" id="AmoebaDB:EDI_306080"/>